<evidence type="ECO:0000313" key="2">
    <source>
        <dbReference type="EMBL" id="CAK9053837.1"/>
    </source>
</evidence>
<feature type="compositionally biased region" description="Acidic residues" evidence="1">
    <location>
        <begin position="1"/>
        <end position="18"/>
    </location>
</feature>
<feature type="region of interest" description="Disordered" evidence="1">
    <location>
        <begin position="411"/>
        <end position="432"/>
    </location>
</feature>
<feature type="region of interest" description="Disordered" evidence="1">
    <location>
        <begin position="86"/>
        <end position="110"/>
    </location>
</feature>
<accession>A0ABP0MT37</accession>
<dbReference type="Proteomes" id="UP001642464">
    <property type="component" value="Unassembled WGS sequence"/>
</dbReference>
<keyword evidence="3" id="KW-1185">Reference proteome</keyword>
<feature type="region of interest" description="Disordered" evidence="1">
    <location>
        <begin position="1"/>
        <end position="27"/>
    </location>
</feature>
<protein>
    <submittedName>
        <fullName evidence="2">Teneurin-3</fullName>
    </submittedName>
</protein>
<reference evidence="2 3" key="1">
    <citation type="submission" date="2024-02" db="EMBL/GenBank/DDBJ databases">
        <authorList>
            <person name="Chen Y."/>
            <person name="Shah S."/>
            <person name="Dougan E. K."/>
            <person name="Thang M."/>
            <person name="Chan C."/>
        </authorList>
    </citation>
    <scope>NUCLEOTIDE SEQUENCE [LARGE SCALE GENOMIC DNA]</scope>
</reference>
<evidence type="ECO:0000313" key="3">
    <source>
        <dbReference type="Proteomes" id="UP001642464"/>
    </source>
</evidence>
<gene>
    <name evidence="2" type="ORF">SCF082_LOCUS29299</name>
</gene>
<proteinExistence type="predicted"/>
<feature type="non-terminal residue" evidence="2">
    <location>
        <position position="1365"/>
    </location>
</feature>
<sequence length="1365" mass="150906">MVSEAEVEIDPEEEDELVADGGDPPQATLDKVLQMEAEGLAQDLEEAAECGLDSDILQQIEESVETAAEALLTMREAKVKLQEVKKDRGYGRASPADQKGKMNPKKQSSKHPCFDCNLPGHWAGDPECTKPGQGLGRKNKQVKQVKVTEALNTEVSPPVMEDGGHEVLAVGAFPMTNEFVAAFEQSHLHPQEVNVAGKLSADKMLVGALDSACNRTCTGTEWLNNYLRCLRDAPEEVRGLVKSHKEYETFKFGNGGTQVSVARWRLPMQLDGSIICFWTSLVPVPSLGLLLGRDFLEAIGADMHFAHRTLRCEHLTGKPISLKQLAAGHFLLPLVPAAWSGVGPQRWKRLGVDGVLELQLSPVQWLQKKLSFGSSLKSSSHDHLLTEQSVRVGHLVCAVLRSPDVFGSSVQAQGASMKPEGTTDRNSSNLLGGESANMDVKVGRWKRMFLRMGERFRWAAKGLLLWLLQRPYLRYLPLPYPSTTTTAAWLAQVRKQVSDGTIPPRYLKNCLEKNLFTMSNLAECRHLRNRVGLRTSFIEDPVLAGMMAAQTTKGITAKLRSAAQKEAKELAKKAEADGSREQEIKEKVKPMIEILKNKKPAISPAKANTAEEISASSSSPPARLFNDNPKNLAVQQQEMRAMMEQMSRELALLRSQVTPEMEVDLSSEPSLIPDSPQDASPVNFTEAEIRELNGQAYEELYGANLTAQFGDDIPAEVMQEIRLGLRDGAGMQMKELLVADHEQEMLDFMTEETFFQPFELCLPDDKVLAGFEALQNESQPKNVLISKNVKPPDKERSLVSEVYTTSQNVMREAERRGHKVGPAMSLDNGWNFLLAEHRSRAMKVLEEEKPYCVALAFPCGPFSPLQYLNTRGLTSLDQRQADGSTLKAILTAVIRAHSVIGAEELQRALSEAVATYNQDVNDSLPAAPPVALPEEPEETAMPMTPALQPPVQQRGVPGADLPPVRPEELVQVAQQAAPIPSMFGSSALPSRRISDVTGMGPAPGSPVPELIRRAGTAGSLLARQIAQARDLAEESGGMKRPAEVDVEALAEQSAFDGARSSPSAPSGVNESLVVACEKGEDELMKQLQHGKEHPLRVIASLADIDKQQPLDAKVKDHGSWGGRWDLPSRSEWQLHQKLGWSWPTGSHDAEALLASAAHKELFWRNMSPEEKIAFREAAKDAWKVWEDNQAIEVLPMDESEAIRKRLRLNKEDMDESYLHRILASGRWCYTFNQAYVKQGKPSRKQLALSSSSAALDGEPLNEALPVFAFLQQLAESPGWHHKGDIVTHVAHHARSYRSPIGRYEIEKYPIRTTYARFDLDTGISHWRILEDHVKMRSLTNRQALLSTPARVLISIFTDTHANKKI</sequence>
<comment type="caution">
    <text evidence="2">The sequence shown here is derived from an EMBL/GenBank/DDBJ whole genome shotgun (WGS) entry which is preliminary data.</text>
</comment>
<dbReference type="EMBL" id="CAXAMM010023559">
    <property type="protein sequence ID" value="CAK9053837.1"/>
    <property type="molecule type" value="Genomic_DNA"/>
</dbReference>
<name>A0ABP0MT37_9DINO</name>
<evidence type="ECO:0000256" key="1">
    <source>
        <dbReference type="SAM" id="MobiDB-lite"/>
    </source>
</evidence>
<organism evidence="2 3">
    <name type="scientific">Durusdinium trenchii</name>
    <dbReference type="NCBI Taxonomy" id="1381693"/>
    <lineage>
        <taxon>Eukaryota</taxon>
        <taxon>Sar</taxon>
        <taxon>Alveolata</taxon>
        <taxon>Dinophyceae</taxon>
        <taxon>Suessiales</taxon>
        <taxon>Symbiodiniaceae</taxon>
        <taxon>Durusdinium</taxon>
    </lineage>
</organism>